<name>A0A0R3WNQ3_HYDTA</name>
<evidence type="ECO:0000256" key="2">
    <source>
        <dbReference type="ARBA" id="ARBA00004496"/>
    </source>
</evidence>
<feature type="compositionally biased region" description="Basic residues" evidence="6">
    <location>
        <begin position="271"/>
        <end position="281"/>
    </location>
</feature>
<protein>
    <submittedName>
        <fullName evidence="10">SRP72 domain-containing protein</fullName>
    </submittedName>
</protein>
<dbReference type="STRING" id="6205.A0A0R3WNQ3"/>
<evidence type="ECO:0000313" key="8">
    <source>
        <dbReference type="EMBL" id="VDM19848.1"/>
    </source>
</evidence>
<keyword evidence="4" id="KW-0256">Endoplasmic reticulum</keyword>
<gene>
    <name evidence="8" type="ORF">TTAC_LOCUS2378</name>
</gene>
<dbReference type="Proteomes" id="UP000274429">
    <property type="component" value="Unassembled WGS sequence"/>
</dbReference>
<feature type="domain" description="Signal recognition particle SRP72 subunit RNA-binding" evidence="7">
    <location>
        <begin position="156"/>
        <end position="207"/>
    </location>
</feature>
<dbReference type="PANTHER" id="PTHR14094">
    <property type="entry name" value="SIGNAL RECOGNITION PARTICLE 72"/>
    <property type="match status" value="1"/>
</dbReference>
<dbReference type="InterPro" id="IPR026270">
    <property type="entry name" value="SRP72"/>
</dbReference>
<dbReference type="GO" id="GO:0008312">
    <property type="term" value="F:7S RNA binding"/>
    <property type="evidence" value="ECO:0007669"/>
    <property type="project" value="InterPro"/>
</dbReference>
<evidence type="ECO:0000313" key="9">
    <source>
        <dbReference type="Proteomes" id="UP000274429"/>
    </source>
</evidence>
<comment type="subcellular location">
    <subcellularLocation>
        <location evidence="2">Cytoplasm</location>
    </subcellularLocation>
    <subcellularLocation>
        <location evidence="1">Endoplasmic reticulum</location>
    </subcellularLocation>
</comment>
<feature type="compositionally biased region" description="Basic and acidic residues" evidence="6">
    <location>
        <begin position="192"/>
        <end position="204"/>
    </location>
</feature>
<feature type="compositionally biased region" description="Basic residues" evidence="6">
    <location>
        <begin position="168"/>
        <end position="180"/>
    </location>
</feature>
<dbReference type="WBParaSite" id="TTAC_0000239101-mRNA-1">
    <property type="protein sequence ID" value="TTAC_0000239101-mRNA-1"/>
    <property type="gene ID" value="TTAC_0000239101"/>
</dbReference>
<dbReference type="Pfam" id="PF08492">
    <property type="entry name" value="SRP72"/>
    <property type="match status" value="1"/>
</dbReference>
<accession>A0A0R3WNQ3</accession>
<dbReference type="PANTHER" id="PTHR14094:SF9">
    <property type="entry name" value="SIGNAL RECOGNITION PARTICLE SUBUNIT SRP72"/>
    <property type="match status" value="1"/>
</dbReference>
<evidence type="ECO:0000313" key="10">
    <source>
        <dbReference type="WBParaSite" id="TTAC_0000239101-mRNA-1"/>
    </source>
</evidence>
<reference evidence="8 9" key="2">
    <citation type="submission" date="2018-11" db="EMBL/GenBank/DDBJ databases">
        <authorList>
            <consortium name="Pathogen Informatics"/>
        </authorList>
    </citation>
    <scope>NUCLEOTIDE SEQUENCE [LARGE SCALE GENOMIC DNA]</scope>
</reference>
<feature type="region of interest" description="Disordered" evidence="6">
    <location>
        <begin position="143"/>
        <end position="281"/>
    </location>
</feature>
<evidence type="ECO:0000256" key="3">
    <source>
        <dbReference type="ARBA" id="ARBA00022490"/>
    </source>
</evidence>
<keyword evidence="9" id="KW-1185">Reference proteome</keyword>
<evidence type="ECO:0000256" key="6">
    <source>
        <dbReference type="SAM" id="MobiDB-lite"/>
    </source>
</evidence>
<evidence type="ECO:0000256" key="5">
    <source>
        <dbReference type="ARBA" id="ARBA00023274"/>
    </source>
</evidence>
<dbReference type="GO" id="GO:0006614">
    <property type="term" value="P:SRP-dependent cotranslational protein targeting to membrane"/>
    <property type="evidence" value="ECO:0007669"/>
    <property type="project" value="InterPro"/>
</dbReference>
<dbReference type="GO" id="GO:0043022">
    <property type="term" value="F:ribosome binding"/>
    <property type="evidence" value="ECO:0007669"/>
    <property type="project" value="TreeGrafter"/>
</dbReference>
<reference evidence="10" key="1">
    <citation type="submission" date="2017-02" db="UniProtKB">
        <authorList>
            <consortium name="WormBaseParasite"/>
        </authorList>
    </citation>
    <scope>IDENTIFICATION</scope>
</reference>
<proteinExistence type="predicted"/>
<dbReference type="GO" id="GO:0005786">
    <property type="term" value="C:signal recognition particle, endoplasmic reticulum targeting"/>
    <property type="evidence" value="ECO:0007669"/>
    <property type="project" value="TreeGrafter"/>
</dbReference>
<evidence type="ECO:0000259" key="7">
    <source>
        <dbReference type="Pfam" id="PF08492"/>
    </source>
</evidence>
<keyword evidence="3" id="KW-0963">Cytoplasm</keyword>
<organism evidence="10">
    <name type="scientific">Hydatigena taeniaeformis</name>
    <name type="common">Feline tapeworm</name>
    <name type="synonym">Taenia taeniaeformis</name>
    <dbReference type="NCBI Taxonomy" id="6205"/>
    <lineage>
        <taxon>Eukaryota</taxon>
        <taxon>Metazoa</taxon>
        <taxon>Spiralia</taxon>
        <taxon>Lophotrochozoa</taxon>
        <taxon>Platyhelminthes</taxon>
        <taxon>Cestoda</taxon>
        <taxon>Eucestoda</taxon>
        <taxon>Cyclophyllidea</taxon>
        <taxon>Taeniidae</taxon>
        <taxon>Hydatigera</taxon>
    </lineage>
</organism>
<sequence>MRAEIEHENLVHINGVKESRRLLAVAFYGTGLSSFAQNKIIDTDRLLSRCIDFFRFHGFAEDAAHLLEQRLDALNRTNAGGESVKKQQQSLLALLIQAYSKFDHDKASRASRHLEFKEKLTEKEVDSLESIFLFNMKSIKKTGRATTAPTPKSGGKAGESEGAMAGAPKKHKKKKKRSSRLPKNYQPGVPPDPERWLPRRERTGYRGKRRDKRQPVHLQRGPQGITSSAAPELDMGNASASVASTPPSAGSGSAGISAGANNAQCRPQQNKPHKNKKGRRR</sequence>
<keyword evidence="5" id="KW-0687">Ribonucleoprotein</keyword>
<dbReference type="OrthoDB" id="5421607at2759"/>
<dbReference type="InterPro" id="IPR013699">
    <property type="entry name" value="Signal_recog_part_SRP72_RNA-bd"/>
</dbReference>
<evidence type="ECO:0000256" key="4">
    <source>
        <dbReference type="ARBA" id="ARBA00022824"/>
    </source>
</evidence>
<dbReference type="EMBL" id="UYWX01001013">
    <property type="protein sequence ID" value="VDM19848.1"/>
    <property type="molecule type" value="Genomic_DNA"/>
</dbReference>
<feature type="compositionally biased region" description="Polar residues" evidence="6">
    <location>
        <begin position="261"/>
        <end position="270"/>
    </location>
</feature>
<evidence type="ECO:0000256" key="1">
    <source>
        <dbReference type="ARBA" id="ARBA00004240"/>
    </source>
</evidence>
<feature type="compositionally biased region" description="Low complexity" evidence="6">
    <location>
        <begin position="238"/>
        <end position="260"/>
    </location>
</feature>
<dbReference type="GO" id="GO:0005783">
    <property type="term" value="C:endoplasmic reticulum"/>
    <property type="evidence" value="ECO:0007669"/>
    <property type="project" value="UniProtKB-SubCell"/>
</dbReference>
<dbReference type="AlphaFoldDB" id="A0A0R3WNQ3"/>